<organism evidence="1 2">
    <name type="scientific">Pyropia yezoensis</name>
    <name type="common">Susabi-nori</name>
    <name type="synonym">Porphyra yezoensis</name>
    <dbReference type="NCBI Taxonomy" id="2788"/>
    <lineage>
        <taxon>Eukaryota</taxon>
        <taxon>Rhodophyta</taxon>
        <taxon>Bangiophyceae</taxon>
        <taxon>Bangiales</taxon>
        <taxon>Bangiaceae</taxon>
        <taxon>Pyropia</taxon>
    </lineage>
</organism>
<proteinExistence type="predicted"/>
<name>A0ACC3BWP4_PYRYE</name>
<reference evidence="1" key="1">
    <citation type="submission" date="2019-11" db="EMBL/GenBank/DDBJ databases">
        <title>Nori genome reveals adaptations in red seaweeds to the harsh intertidal environment.</title>
        <authorList>
            <person name="Wang D."/>
            <person name="Mao Y."/>
        </authorList>
    </citation>
    <scope>NUCLEOTIDE SEQUENCE</scope>
    <source>
        <tissue evidence="1">Gametophyte</tissue>
    </source>
</reference>
<keyword evidence="2" id="KW-1185">Reference proteome</keyword>
<gene>
    <name evidence="1" type="ORF">I4F81_004609</name>
</gene>
<dbReference type="Proteomes" id="UP000798662">
    <property type="component" value="Chromosome 1"/>
</dbReference>
<protein>
    <submittedName>
        <fullName evidence="1">Uncharacterized protein</fullName>
    </submittedName>
</protein>
<evidence type="ECO:0000313" key="1">
    <source>
        <dbReference type="EMBL" id="KAK1862033.1"/>
    </source>
</evidence>
<comment type="caution">
    <text evidence="1">The sequence shown here is derived from an EMBL/GenBank/DDBJ whole genome shotgun (WGS) entry which is preliminary data.</text>
</comment>
<sequence length="556" mass="56652">MTAVGGGRAARRGPPPQPGAPAGPAAAKARRPAMAAAVAAVVALGGGVVLAAAAATGVFPQAGSPSAAWAGQGGHPPWAARPRHWVAPAPPPPVATAPGQGDAAAAAAAAAVAPAPRSVEAPKAAPGRPPQPPPPLRTTPSPVSTAPFSHWVPAVRHLLEEEYPAWHAAQAANASVPVLVYTYQTFGNERGPPQGMGLGDVFKSITLAYQMAVATRRLFFIDWDDEEWALTDVLVPAGRVDWRWAAVAGVHGRREAVAVDGLVSPDGPRRLVNGSAIPLPGGGAFDVRADDPDAVWRAASGGGPAPVLRWRVNGNPLLGSMADNPHLGGLAAARAARAGSHFKSTWYEAQVVDVSRLLFAPSPALSAAAAAERAALGMAPAARYVGVHGRFGGPLMRERLAGWRAWDVPLPVAAAGLADCVAGKAAATMAHAGWVRTVPCRLHYGRAWDGAAAATVTGVYVASDTPAFAAAFRAEATRRGWAVAVSRQRAAHIGKMARDPGGTGARRRALFAALLDIALLGGGDALIGVASGFSATAYGLTNTSSLVWLSAPQPPQ</sequence>
<dbReference type="EMBL" id="CM020618">
    <property type="protein sequence ID" value="KAK1862033.1"/>
    <property type="molecule type" value="Genomic_DNA"/>
</dbReference>
<evidence type="ECO:0000313" key="2">
    <source>
        <dbReference type="Proteomes" id="UP000798662"/>
    </source>
</evidence>
<accession>A0ACC3BWP4</accession>